<dbReference type="AlphaFoldDB" id="A0A660KX47"/>
<name>A0A660KX47_9ACTN</name>
<evidence type="ECO:0000313" key="2">
    <source>
        <dbReference type="EMBL" id="RKQ85032.1"/>
    </source>
</evidence>
<dbReference type="EMBL" id="RBIL01000003">
    <property type="protein sequence ID" value="RKQ85032.1"/>
    <property type="molecule type" value="Genomic_DNA"/>
</dbReference>
<dbReference type="OrthoDB" id="5242052at2"/>
<feature type="signal peptide" evidence="1">
    <location>
        <begin position="1"/>
        <end position="26"/>
    </location>
</feature>
<dbReference type="Proteomes" id="UP000278962">
    <property type="component" value="Unassembled WGS sequence"/>
</dbReference>
<accession>A0A660KX47</accession>
<gene>
    <name evidence="2" type="ORF">C8N24_6666</name>
</gene>
<protein>
    <submittedName>
        <fullName evidence="2">Uncharacterized protein</fullName>
    </submittedName>
</protein>
<feature type="chain" id="PRO_5025063079" evidence="1">
    <location>
        <begin position="27"/>
        <end position="227"/>
    </location>
</feature>
<dbReference type="RefSeq" id="WP_121258633.1">
    <property type="nucleotide sequence ID" value="NZ_RBIL01000003.1"/>
</dbReference>
<keyword evidence="3" id="KW-1185">Reference proteome</keyword>
<evidence type="ECO:0000256" key="1">
    <source>
        <dbReference type="SAM" id="SignalP"/>
    </source>
</evidence>
<reference evidence="2 3" key="1">
    <citation type="submission" date="2018-10" db="EMBL/GenBank/DDBJ databases">
        <title>Genomic Encyclopedia of Archaeal and Bacterial Type Strains, Phase II (KMG-II): from individual species to whole genera.</title>
        <authorList>
            <person name="Goeker M."/>
        </authorList>
    </citation>
    <scope>NUCLEOTIDE SEQUENCE [LARGE SCALE GENOMIC DNA]</scope>
    <source>
        <strain evidence="2 3">DSM 14954</strain>
    </source>
</reference>
<evidence type="ECO:0000313" key="3">
    <source>
        <dbReference type="Proteomes" id="UP000278962"/>
    </source>
</evidence>
<sequence>MVSRTLTLAAATSAVALASASTPASAKVIEVGRTDAAPACPAAPCLAVSRTTGYQIKVGDERSAFTVPEDGKIVAWSINLGRPSAEQIAFFDKNLGGPASARLTVLRQGKTLYSRTVTQSPVQQLKPYFGQTVQFPLGRSLNVKKGYVIALTVPTWAPALTPLLTDHSSWRASREKGKCNDTGTQTAQQSLDTVKQYRCLYKARLTYSATLVTRPAPTPADPPSDGT</sequence>
<organism evidence="2 3">
    <name type="scientific">Solirubrobacter pauli</name>
    <dbReference type="NCBI Taxonomy" id="166793"/>
    <lineage>
        <taxon>Bacteria</taxon>
        <taxon>Bacillati</taxon>
        <taxon>Actinomycetota</taxon>
        <taxon>Thermoleophilia</taxon>
        <taxon>Solirubrobacterales</taxon>
        <taxon>Solirubrobacteraceae</taxon>
        <taxon>Solirubrobacter</taxon>
    </lineage>
</organism>
<comment type="caution">
    <text evidence="2">The sequence shown here is derived from an EMBL/GenBank/DDBJ whole genome shotgun (WGS) entry which is preliminary data.</text>
</comment>
<proteinExistence type="predicted"/>
<keyword evidence="1" id="KW-0732">Signal</keyword>